<dbReference type="Pfam" id="PF11238">
    <property type="entry name" value="DUF3039"/>
    <property type="match status" value="1"/>
</dbReference>
<proteinExistence type="predicted"/>
<feature type="region of interest" description="Disordered" evidence="1">
    <location>
        <begin position="56"/>
        <end position="89"/>
    </location>
</feature>
<accession>U1Q3Z7</accession>
<dbReference type="AlphaFoldDB" id="U1Q3Z7"/>
<feature type="region of interest" description="Disordered" evidence="1">
    <location>
        <begin position="16"/>
        <end position="35"/>
    </location>
</feature>
<evidence type="ECO:0000313" key="3">
    <source>
        <dbReference type="Proteomes" id="UP000016481"/>
    </source>
</evidence>
<feature type="region of interest" description="Disordered" evidence="1">
    <location>
        <begin position="143"/>
        <end position="164"/>
    </location>
</feature>
<dbReference type="EMBL" id="AWSC01000020">
    <property type="protein sequence ID" value="ERH17266.1"/>
    <property type="molecule type" value="Genomic_DNA"/>
</dbReference>
<organism evidence="2 3">
    <name type="scientific">Actinomyces graevenitzii F0530</name>
    <dbReference type="NCBI Taxonomy" id="1321817"/>
    <lineage>
        <taxon>Bacteria</taxon>
        <taxon>Bacillati</taxon>
        <taxon>Actinomycetota</taxon>
        <taxon>Actinomycetes</taxon>
        <taxon>Actinomycetales</taxon>
        <taxon>Actinomycetaceae</taxon>
        <taxon>Actinomyces</taxon>
    </lineage>
</organism>
<feature type="compositionally biased region" description="Basic and acidic residues" evidence="1">
    <location>
        <begin position="79"/>
        <end position="89"/>
    </location>
</feature>
<dbReference type="HOGENOM" id="CLU_1615478_0_0_11"/>
<evidence type="ECO:0008006" key="4">
    <source>
        <dbReference type="Google" id="ProtNLM"/>
    </source>
</evidence>
<evidence type="ECO:0000256" key="1">
    <source>
        <dbReference type="SAM" id="MobiDB-lite"/>
    </source>
</evidence>
<dbReference type="PATRIC" id="fig|1321817.3.peg.581"/>
<gene>
    <name evidence="2" type="ORF">HMPREF1978_00663</name>
</gene>
<dbReference type="Proteomes" id="UP000016481">
    <property type="component" value="Unassembled WGS sequence"/>
</dbReference>
<sequence length="164" mass="18005">MRLRQATAQENWRFLSASQPEKLPNHPLSQGPCNDAYTAESVMTKVKAPRRHKITAMSEPLDPMEPGGSPSQSAGTAVLEREELRSTDDGDADRFAHYVRKDKIAAAAASGRPVVALCGKVWRPQRDPSAYPVCPTCKSIYEQMSQSPKGNGPRRPRFPFGGRG</sequence>
<name>U1Q3Z7_9ACTO</name>
<protein>
    <recommendedName>
        <fullName evidence="4">DUF3039 domain-containing protein</fullName>
    </recommendedName>
</protein>
<evidence type="ECO:0000313" key="2">
    <source>
        <dbReference type="EMBL" id="ERH17266.1"/>
    </source>
</evidence>
<dbReference type="InterPro" id="IPR021400">
    <property type="entry name" value="DUF3039"/>
</dbReference>
<comment type="caution">
    <text evidence="2">The sequence shown here is derived from an EMBL/GenBank/DDBJ whole genome shotgun (WGS) entry which is preliminary data.</text>
</comment>
<reference evidence="2 3" key="1">
    <citation type="submission" date="2013-08" db="EMBL/GenBank/DDBJ databases">
        <authorList>
            <person name="Weinstock G."/>
            <person name="Sodergren E."/>
            <person name="Wylie T."/>
            <person name="Fulton L."/>
            <person name="Fulton R."/>
            <person name="Fronick C."/>
            <person name="O'Laughlin M."/>
            <person name="Godfrey J."/>
            <person name="Miner T."/>
            <person name="Herter B."/>
            <person name="Appelbaum E."/>
            <person name="Cordes M."/>
            <person name="Lek S."/>
            <person name="Wollam A."/>
            <person name="Pepin K.H."/>
            <person name="Palsikar V.B."/>
            <person name="Mitreva M."/>
            <person name="Wilson R.K."/>
        </authorList>
    </citation>
    <scope>NUCLEOTIDE SEQUENCE [LARGE SCALE GENOMIC DNA]</scope>
    <source>
        <strain evidence="2 3">F0530</strain>
    </source>
</reference>